<proteinExistence type="predicted"/>
<keyword evidence="1" id="KW-1133">Transmembrane helix</keyword>
<protein>
    <submittedName>
        <fullName evidence="2">Uncharacterized protein</fullName>
    </submittedName>
</protein>
<name>V5RKT4_SPIAP</name>
<evidence type="ECO:0000313" key="3">
    <source>
        <dbReference type="Proteomes" id="UP000018550"/>
    </source>
</evidence>
<dbReference type="KEGG" id="sapi:SAPIS_v1c05800"/>
<dbReference type="AlphaFoldDB" id="V5RKT4"/>
<organism evidence="2 3">
    <name type="scientific">Spiroplasma apis B31</name>
    <dbReference type="NCBI Taxonomy" id="1276258"/>
    <lineage>
        <taxon>Bacteria</taxon>
        <taxon>Bacillati</taxon>
        <taxon>Mycoplasmatota</taxon>
        <taxon>Mollicutes</taxon>
        <taxon>Entomoplasmatales</taxon>
        <taxon>Spiroplasmataceae</taxon>
        <taxon>Spiroplasma</taxon>
    </lineage>
</organism>
<gene>
    <name evidence="2" type="ORF">SAPIS_v1c05800</name>
</gene>
<dbReference type="PATRIC" id="fig|1276258.3.peg.588"/>
<dbReference type="RefSeq" id="WP_023789497.1">
    <property type="nucleotide sequence ID" value="NC_022998.1"/>
</dbReference>
<dbReference type="STRING" id="1276258.SAPIS_v1c05800"/>
<evidence type="ECO:0000313" key="2">
    <source>
        <dbReference type="EMBL" id="AHB36425.1"/>
    </source>
</evidence>
<evidence type="ECO:0000256" key="1">
    <source>
        <dbReference type="SAM" id="Phobius"/>
    </source>
</evidence>
<keyword evidence="1" id="KW-0472">Membrane</keyword>
<dbReference type="EMBL" id="CP006682">
    <property type="protein sequence ID" value="AHB36425.1"/>
    <property type="molecule type" value="Genomic_DNA"/>
</dbReference>
<accession>V5RKT4</accession>
<keyword evidence="3" id="KW-1185">Reference proteome</keyword>
<keyword evidence="1" id="KW-0812">Transmembrane</keyword>
<sequence>MFFNVYLIKILTFGSILVLEILQAATTMMELPDYLIPLLLVIILFKNNKIRQFEIFNNIFEKWVISDFRSVLGLITKYHKY</sequence>
<reference evidence="2 3" key="1">
    <citation type="journal article" date="2014" name="Genome Announc.">
        <title>Complete Genome Sequence of Spiroplasma apis B31T (ATCC 33834), a Bacterium Associated with May Disease of Honeybees (Apis mellifera).</title>
        <authorList>
            <person name="Ku C."/>
            <person name="Lo W.S."/>
            <person name="Chen L.L."/>
            <person name="Kuo C.H."/>
        </authorList>
    </citation>
    <scope>NUCLEOTIDE SEQUENCE [LARGE SCALE GENOMIC DNA]</scope>
    <source>
        <strain evidence="2">B31</strain>
    </source>
</reference>
<dbReference type="HOGENOM" id="CLU_2572115_0_0_14"/>
<dbReference type="Proteomes" id="UP000018550">
    <property type="component" value="Chromosome"/>
</dbReference>
<feature type="transmembrane region" description="Helical" evidence="1">
    <location>
        <begin position="34"/>
        <end position="50"/>
    </location>
</feature>